<dbReference type="Proteomes" id="UP000054908">
    <property type="component" value="Unassembled WGS sequence"/>
</dbReference>
<dbReference type="AlphaFoldDB" id="A0A0W0W0P0"/>
<evidence type="ECO:0000313" key="1">
    <source>
        <dbReference type="EMBL" id="KTD25866.1"/>
    </source>
</evidence>
<sequence length="296" mass="34222">MDQQLHTLAIEDLYSLNTDCKKLAVTSLESGKVIYLPSCSFPLQPKEKDAIFSDKLLDGKHKNVSFDYRTKRLGGFHLKHDHENLADTLKSFMARYAEFAKQLIDFILPHYQDHLHWGRTSYRPAEIKGRTSSKRKDDTRLHVDSFPATPVNGKRILRVFSNINPFHVPRVWHLGEPFPEVLKRFAADIPNYSRTHAKLLQLIKATKTLRSAYDHYQLNLHDSMKLCDEYQQTVTKQRIDFPAKSTWIVFTDQVSHAALSGQFLLEQTFYLPVEAMATPELSPLKQWENEKAALLV</sequence>
<dbReference type="RefSeq" id="WP_058452403.1">
    <property type="nucleotide sequence ID" value="NZ_CAAAIB010000004.1"/>
</dbReference>
<evidence type="ECO:0008006" key="3">
    <source>
        <dbReference type="Google" id="ProtNLM"/>
    </source>
</evidence>
<protein>
    <recommendedName>
        <fullName evidence="3">3-deoxy-D-manno-oct-2-ulosonic acid (Kdo) hydroxylase</fullName>
    </recommendedName>
</protein>
<organism evidence="1 2">
    <name type="scientific">Legionella maceachernii</name>
    <dbReference type="NCBI Taxonomy" id="466"/>
    <lineage>
        <taxon>Bacteria</taxon>
        <taxon>Pseudomonadati</taxon>
        <taxon>Pseudomonadota</taxon>
        <taxon>Gammaproteobacteria</taxon>
        <taxon>Legionellales</taxon>
        <taxon>Legionellaceae</taxon>
        <taxon>Legionella</taxon>
    </lineage>
</organism>
<dbReference type="PATRIC" id="fig|466.6.peg.1724"/>
<keyword evidence="2" id="KW-1185">Reference proteome</keyword>
<gene>
    <name evidence="1" type="ORF">Lmac_1637</name>
</gene>
<reference evidence="1 2" key="1">
    <citation type="submission" date="2015-11" db="EMBL/GenBank/DDBJ databases">
        <title>Genomic analysis of 38 Legionella species identifies large and diverse effector repertoires.</title>
        <authorList>
            <person name="Burstein D."/>
            <person name="Amaro F."/>
            <person name="Zusman T."/>
            <person name="Lifshitz Z."/>
            <person name="Cohen O."/>
            <person name="Gilbert J.A."/>
            <person name="Pupko T."/>
            <person name="Shuman H.A."/>
            <person name="Segal G."/>
        </authorList>
    </citation>
    <scope>NUCLEOTIDE SEQUENCE [LARGE SCALE GENOMIC DNA]</scope>
    <source>
        <strain evidence="1 2">PX-1-G2-E2</strain>
    </source>
</reference>
<dbReference type="EMBL" id="LNYL01000042">
    <property type="protein sequence ID" value="KTD25866.1"/>
    <property type="molecule type" value="Genomic_DNA"/>
</dbReference>
<proteinExistence type="predicted"/>
<name>A0A0W0W0P0_9GAMM</name>
<dbReference type="InterPro" id="IPR021266">
    <property type="entry name" value="Kdo_hydroxlase"/>
</dbReference>
<dbReference type="OrthoDB" id="21302at2"/>
<comment type="caution">
    <text evidence="1">The sequence shown here is derived from an EMBL/GenBank/DDBJ whole genome shotgun (WGS) entry which is preliminary data.</text>
</comment>
<accession>A0A0W0W0P0</accession>
<evidence type="ECO:0000313" key="2">
    <source>
        <dbReference type="Proteomes" id="UP000054908"/>
    </source>
</evidence>
<dbReference type="Pfam" id="PF11004">
    <property type="entry name" value="Kdo_hydroxy"/>
    <property type="match status" value="1"/>
</dbReference>